<dbReference type="EMBL" id="JACIEZ010000001">
    <property type="protein sequence ID" value="MBB4063682.1"/>
    <property type="molecule type" value="Genomic_DNA"/>
</dbReference>
<dbReference type="Proteomes" id="UP000528286">
    <property type="component" value="Unassembled WGS sequence"/>
</dbReference>
<comment type="caution">
    <text evidence="1">The sequence shown here is derived from an EMBL/GenBank/DDBJ whole genome shotgun (WGS) entry which is preliminary data.</text>
</comment>
<protein>
    <submittedName>
        <fullName evidence="1">Uncharacterized protein</fullName>
    </submittedName>
</protein>
<proteinExistence type="predicted"/>
<gene>
    <name evidence="1" type="ORF">GGR23_000843</name>
</gene>
<reference evidence="1 2" key="1">
    <citation type="submission" date="2020-08" db="EMBL/GenBank/DDBJ databases">
        <title>Genomic Encyclopedia of Type Strains, Phase IV (KMG-IV): sequencing the most valuable type-strain genomes for metagenomic binning, comparative biology and taxonomic classification.</title>
        <authorList>
            <person name="Goeker M."/>
        </authorList>
    </citation>
    <scope>NUCLEOTIDE SEQUENCE [LARGE SCALE GENOMIC DNA]</scope>
    <source>
        <strain evidence="1 2">DSM 29853</strain>
    </source>
</reference>
<evidence type="ECO:0000313" key="1">
    <source>
        <dbReference type="EMBL" id="MBB4063682.1"/>
    </source>
</evidence>
<keyword evidence="2" id="KW-1185">Reference proteome</keyword>
<dbReference type="AlphaFoldDB" id="A0A7W6NJW0"/>
<accession>A0A7W6NJW0</accession>
<name>A0A7W6NJW0_9HYPH</name>
<sequence length="52" mass="5855">MACRCQERREAIRRAIAAKTVTSLKKEAAFVARTSAQDLLRAINIRRNNPKG</sequence>
<organism evidence="1 2">
    <name type="scientific">Gellertiella hungarica</name>
    <dbReference type="NCBI Taxonomy" id="1572859"/>
    <lineage>
        <taxon>Bacteria</taxon>
        <taxon>Pseudomonadati</taxon>
        <taxon>Pseudomonadota</taxon>
        <taxon>Alphaproteobacteria</taxon>
        <taxon>Hyphomicrobiales</taxon>
        <taxon>Rhizobiaceae</taxon>
        <taxon>Gellertiella</taxon>
    </lineage>
</organism>
<evidence type="ECO:0000313" key="2">
    <source>
        <dbReference type="Proteomes" id="UP000528286"/>
    </source>
</evidence>